<evidence type="ECO:0000313" key="4">
    <source>
        <dbReference type="Proteomes" id="UP001500752"/>
    </source>
</evidence>
<dbReference type="InterPro" id="IPR025736">
    <property type="entry name" value="PucR_C-HTH_dom"/>
</dbReference>
<evidence type="ECO:0000259" key="1">
    <source>
        <dbReference type="Pfam" id="PF13556"/>
    </source>
</evidence>
<dbReference type="Pfam" id="PF13556">
    <property type="entry name" value="HTH_30"/>
    <property type="match status" value="1"/>
</dbReference>
<dbReference type="Gene3D" id="1.10.10.2840">
    <property type="entry name" value="PucR C-terminal helix-turn-helix domain"/>
    <property type="match status" value="1"/>
</dbReference>
<feature type="domain" description="PucR C-terminal helix-turn-helix" evidence="1">
    <location>
        <begin position="316"/>
        <end position="373"/>
    </location>
</feature>
<organism evidence="3 4">
    <name type="scientific">Arthrobacter ginkgonis</name>
    <dbReference type="NCBI Taxonomy" id="1630594"/>
    <lineage>
        <taxon>Bacteria</taxon>
        <taxon>Bacillati</taxon>
        <taxon>Actinomycetota</taxon>
        <taxon>Actinomycetes</taxon>
        <taxon>Micrococcales</taxon>
        <taxon>Micrococcaceae</taxon>
        <taxon>Arthrobacter</taxon>
    </lineage>
</organism>
<name>A0ABP7BU41_9MICC</name>
<protein>
    <submittedName>
        <fullName evidence="3">PucR family transcriptional regulator</fullName>
    </submittedName>
</protein>
<proteinExistence type="predicted"/>
<dbReference type="InterPro" id="IPR025751">
    <property type="entry name" value="RsbRD_N_dom"/>
</dbReference>
<comment type="caution">
    <text evidence="3">The sequence shown here is derived from an EMBL/GenBank/DDBJ whole genome shotgun (WGS) entry which is preliminary data.</text>
</comment>
<evidence type="ECO:0000313" key="3">
    <source>
        <dbReference type="EMBL" id="GAA3669083.1"/>
    </source>
</evidence>
<keyword evidence="4" id="KW-1185">Reference proteome</keyword>
<reference evidence="4" key="1">
    <citation type="journal article" date="2019" name="Int. J. Syst. Evol. Microbiol.">
        <title>The Global Catalogue of Microorganisms (GCM) 10K type strain sequencing project: providing services to taxonomists for standard genome sequencing and annotation.</title>
        <authorList>
            <consortium name="The Broad Institute Genomics Platform"/>
            <consortium name="The Broad Institute Genome Sequencing Center for Infectious Disease"/>
            <person name="Wu L."/>
            <person name="Ma J."/>
        </authorList>
    </citation>
    <scope>NUCLEOTIDE SEQUENCE [LARGE SCALE GENOMIC DNA]</scope>
    <source>
        <strain evidence="4">JCM 30742</strain>
    </source>
</reference>
<gene>
    <name evidence="3" type="ORF">GCM10023081_04430</name>
</gene>
<evidence type="ECO:0000259" key="2">
    <source>
        <dbReference type="Pfam" id="PF14361"/>
    </source>
</evidence>
<dbReference type="InterPro" id="IPR051448">
    <property type="entry name" value="CdaR-like_regulators"/>
</dbReference>
<dbReference type="PANTHER" id="PTHR33744:SF7">
    <property type="entry name" value="PUCR FAMILY TRANSCRIPTIONAL REGULATOR"/>
    <property type="match status" value="1"/>
</dbReference>
<dbReference type="EMBL" id="BAABEO010000006">
    <property type="protein sequence ID" value="GAA3669083.1"/>
    <property type="molecule type" value="Genomic_DNA"/>
</dbReference>
<dbReference type="Pfam" id="PF14361">
    <property type="entry name" value="RsbRD_N"/>
    <property type="match status" value="1"/>
</dbReference>
<feature type="domain" description="RsbT co-antagonist protein RsbRD N-terminal" evidence="2">
    <location>
        <begin position="20"/>
        <end position="154"/>
    </location>
</feature>
<dbReference type="RefSeq" id="WP_345148135.1">
    <property type="nucleotide sequence ID" value="NZ_BAABEO010000006.1"/>
</dbReference>
<dbReference type="InterPro" id="IPR042070">
    <property type="entry name" value="PucR_C-HTH_sf"/>
</dbReference>
<dbReference type="Proteomes" id="UP001500752">
    <property type="component" value="Unassembled WGS sequence"/>
</dbReference>
<dbReference type="PANTHER" id="PTHR33744">
    <property type="entry name" value="CARBOHYDRATE DIACID REGULATOR"/>
    <property type="match status" value="1"/>
</dbReference>
<sequence length="380" mass="41325">MHNPDAMSRRVALLCLADLDAISQRYVAEVRRLPGYLTTVVGDEELYRTARQMLGTVFRLIAGESTAEELARVSAEVGRRRATQGVPLDSLLRAVRMDFRFLWEAMGAYVDDADRAEFSAEVVAIWETVETHTVNVHAGYMDEVARTNREVELERAFLLRHLLAGTGDARLRAEAADALGLRIDGTFVVAAGCPDHARRFRDLMTEHLPGTPLDTLDGIEFCIIDASAGLDPKLVAALAAMPAGISPPARGVDQLPAMWTVACELGRLVESAAAAATLDRSWDRLMALRLGPVAESFARERLAPLEGLARHDRENLLEAVRVFAGNGSVTDTAAALYCHRNTVLNRLRRFTQLTGLDPAVPRQAALIQLAVAADAPPGAD</sequence>
<accession>A0ABP7BU41</accession>